<sequence>MYLRPPPRPPTLSTHNHQYLSASTALNSPLSLLPNLSALTITLPNRRPPSTLIRMGGGPRTFPGGVSKWQWKRMQAKKAKQLLKARLARERQIYEMRKRAELKAAVSELERPWEVVQKAAPRSSSLFSVAADEQLKVLADRFQKPGGFDMWSEKDGPQLFVTPDEGMPTARFFPKGVVHSIRPYGRIDHGNARDSSEVGDSDFAGPKSEERSGVVKGKYGHRQRIGSIPRDDLKDVAHDASSKMSISKSSSNGVNRSNRRGDNRSGDVSTMDGDRRRYATDDEGGRKWTDSRQGTRGLEGGNRNFKTRRDNSDRYSKGHNSGRARDWNSDNVYDMSLQGDGNYGFSGSDQDSRSSRVYERKMSRSYSSE</sequence>
<protein>
    <recommendedName>
        <fullName evidence="4">DEAD-box ATP-dependent RNA helicase 33</fullName>
    </recommendedName>
</protein>
<feature type="compositionally biased region" description="Low complexity" evidence="1">
    <location>
        <begin position="242"/>
        <end position="256"/>
    </location>
</feature>
<organism evidence="2 3">
    <name type="scientific">Saponaria officinalis</name>
    <name type="common">Common soapwort</name>
    <name type="synonym">Lychnis saponaria</name>
    <dbReference type="NCBI Taxonomy" id="3572"/>
    <lineage>
        <taxon>Eukaryota</taxon>
        <taxon>Viridiplantae</taxon>
        <taxon>Streptophyta</taxon>
        <taxon>Embryophyta</taxon>
        <taxon>Tracheophyta</taxon>
        <taxon>Spermatophyta</taxon>
        <taxon>Magnoliopsida</taxon>
        <taxon>eudicotyledons</taxon>
        <taxon>Gunneridae</taxon>
        <taxon>Pentapetalae</taxon>
        <taxon>Caryophyllales</taxon>
        <taxon>Caryophyllaceae</taxon>
        <taxon>Caryophylleae</taxon>
        <taxon>Saponaria</taxon>
    </lineage>
</organism>
<reference evidence="2" key="1">
    <citation type="submission" date="2024-03" db="EMBL/GenBank/DDBJ databases">
        <title>WGS assembly of Saponaria officinalis var. Norfolk2.</title>
        <authorList>
            <person name="Jenkins J."/>
            <person name="Shu S."/>
            <person name="Grimwood J."/>
            <person name="Barry K."/>
            <person name="Goodstein D."/>
            <person name="Schmutz J."/>
            <person name="Leebens-Mack J."/>
            <person name="Osbourn A."/>
        </authorList>
    </citation>
    <scope>NUCLEOTIDE SEQUENCE [LARGE SCALE GENOMIC DNA]</scope>
    <source>
        <strain evidence="2">JIC</strain>
    </source>
</reference>
<evidence type="ECO:0000256" key="1">
    <source>
        <dbReference type="SAM" id="MobiDB-lite"/>
    </source>
</evidence>
<keyword evidence="3" id="KW-1185">Reference proteome</keyword>
<evidence type="ECO:0000313" key="2">
    <source>
        <dbReference type="EMBL" id="KAK9733549.1"/>
    </source>
</evidence>
<accession>A0AAW1LDI4</accession>
<comment type="caution">
    <text evidence="2">The sequence shown here is derived from an EMBL/GenBank/DDBJ whole genome shotgun (WGS) entry which is preliminary data.</text>
</comment>
<evidence type="ECO:0000313" key="3">
    <source>
        <dbReference type="Proteomes" id="UP001443914"/>
    </source>
</evidence>
<feature type="compositionally biased region" description="Basic and acidic residues" evidence="1">
    <location>
        <begin position="272"/>
        <end position="290"/>
    </location>
</feature>
<gene>
    <name evidence="2" type="ORF">RND81_04G074600</name>
</gene>
<feature type="compositionally biased region" description="Basic and acidic residues" evidence="1">
    <location>
        <begin position="187"/>
        <end position="196"/>
    </location>
</feature>
<feature type="compositionally biased region" description="Basic and acidic residues" evidence="1">
    <location>
        <begin position="350"/>
        <end position="362"/>
    </location>
</feature>
<dbReference type="Proteomes" id="UP001443914">
    <property type="component" value="Unassembled WGS sequence"/>
</dbReference>
<evidence type="ECO:0008006" key="4">
    <source>
        <dbReference type="Google" id="ProtNLM"/>
    </source>
</evidence>
<dbReference type="PANTHER" id="PTHR37724">
    <property type="entry name" value="OS02G0564300 PROTEIN"/>
    <property type="match status" value="1"/>
</dbReference>
<feature type="compositionally biased region" description="Basic and acidic residues" evidence="1">
    <location>
        <begin position="307"/>
        <end position="316"/>
    </location>
</feature>
<name>A0AAW1LDI4_SAPOF</name>
<feature type="compositionally biased region" description="Basic and acidic residues" evidence="1">
    <location>
        <begin position="229"/>
        <end position="241"/>
    </location>
</feature>
<dbReference type="PANTHER" id="PTHR37724:SF1">
    <property type="entry name" value="OS02G0564300 PROTEIN"/>
    <property type="match status" value="1"/>
</dbReference>
<dbReference type="EMBL" id="JBDFQZ010000004">
    <property type="protein sequence ID" value="KAK9733549.1"/>
    <property type="molecule type" value="Genomic_DNA"/>
</dbReference>
<dbReference type="AlphaFoldDB" id="A0AAW1LDI4"/>
<feature type="region of interest" description="Disordered" evidence="1">
    <location>
        <begin position="187"/>
        <end position="369"/>
    </location>
</feature>
<proteinExistence type="predicted"/>